<evidence type="ECO:0000259" key="8">
    <source>
        <dbReference type="Pfam" id="PF08281"/>
    </source>
</evidence>
<reference evidence="9" key="1">
    <citation type="submission" date="2019-03" db="EMBL/GenBank/DDBJ databases">
        <title>Lake Tanganyika Metagenome-Assembled Genomes (MAGs).</title>
        <authorList>
            <person name="Tran P."/>
        </authorList>
    </citation>
    <scope>NUCLEOTIDE SEQUENCE</scope>
    <source>
        <strain evidence="9">K_DeepCast_150m_m2_040</strain>
    </source>
</reference>
<keyword evidence="5 6" id="KW-0804">Transcription</keyword>
<dbReference type="GO" id="GO:0016987">
    <property type="term" value="F:sigma factor activity"/>
    <property type="evidence" value="ECO:0007669"/>
    <property type="project" value="UniProtKB-KW"/>
</dbReference>
<dbReference type="AlphaFoldDB" id="A0A937XF55"/>
<keyword evidence="4 6" id="KW-0238">DNA-binding</keyword>
<dbReference type="PANTHER" id="PTHR43133">
    <property type="entry name" value="RNA POLYMERASE ECF-TYPE SIGMA FACTO"/>
    <property type="match status" value="1"/>
</dbReference>
<comment type="caution">
    <text evidence="9">The sequence shown here is derived from an EMBL/GenBank/DDBJ whole genome shotgun (WGS) entry which is preliminary data.</text>
</comment>
<dbReference type="EMBL" id="VGIR01000001">
    <property type="protein sequence ID" value="MBM3330294.1"/>
    <property type="molecule type" value="Genomic_DNA"/>
</dbReference>
<dbReference type="SUPFAM" id="SSF88659">
    <property type="entry name" value="Sigma3 and sigma4 domains of RNA polymerase sigma factors"/>
    <property type="match status" value="1"/>
</dbReference>
<evidence type="ECO:0000256" key="4">
    <source>
        <dbReference type="ARBA" id="ARBA00023125"/>
    </source>
</evidence>
<dbReference type="InterPro" id="IPR007627">
    <property type="entry name" value="RNA_pol_sigma70_r2"/>
</dbReference>
<dbReference type="InterPro" id="IPR013325">
    <property type="entry name" value="RNA_pol_sigma_r2"/>
</dbReference>
<evidence type="ECO:0000256" key="6">
    <source>
        <dbReference type="RuleBase" id="RU000716"/>
    </source>
</evidence>
<dbReference type="GO" id="GO:0006352">
    <property type="term" value="P:DNA-templated transcription initiation"/>
    <property type="evidence" value="ECO:0007669"/>
    <property type="project" value="InterPro"/>
</dbReference>
<sequence length="180" mass="20911">MNDTIQTTNTERQSGAEMCFERIYETYRGRVYSTAYRMLSNRPDAEDVTQDVFVKVFKKLKSFRGDSAVSTWIYRIAVNACLDFRRRRRLRQAVSLDDGMEVGSTPLSVTRLIESCLPRMAEGYRQVFVLHDIQGLKHEEIGKILGITDGASKSQLHRARAFLRRELSPYLEDRHWVRGE</sequence>
<gene>
    <name evidence="9" type="ORF">FJY68_00405</name>
</gene>
<protein>
    <recommendedName>
        <fullName evidence="6">RNA polymerase sigma factor</fullName>
    </recommendedName>
</protein>
<dbReference type="Gene3D" id="1.10.10.10">
    <property type="entry name" value="Winged helix-like DNA-binding domain superfamily/Winged helix DNA-binding domain"/>
    <property type="match status" value="1"/>
</dbReference>
<dbReference type="SUPFAM" id="SSF88946">
    <property type="entry name" value="Sigma2 domain of RNA polymerase sigma factors"/>
    <property type="match status" value="1"/>
</dbReference>
<dbReference type="InterPro" id="IPR039425">
    <property type="entry name" value="RNA_pol_sigma-70-like"/>
</dbReference>
<evidence type="ECO:0000256" key="3">
    <source>
        <dbReference type="ARBA" id="ARBA00023082"/>
    </source>
</evidence>
<dbReference type="CDD" id="cd06171">
    <property type="entry name" value="Sigma70_r4"/>
    <property type="match status" value="1"/>
</dbReference>
<dbReference type="InterPro" id="IPR013324">
    <property type="entry name" value="RNA_pol_sigma_r3/r4-like"/>
</dbReference>
<proteinExistence type="inferred from homology"/>
<keyword evidence="3 6" id="KW-0731">Sigma factor</keyword>
<dbReference type="InterPro" id="IPR013249">
    <property type="entry name" value="RNA_pol_sigma70_r4_t2"/>
</dbReference>
<organism evidence="9 10">
    <name type="scientific">candidate division WOR-3 bacterium</name>
    <dbReference type="NCBI Taxonomy" id="2052148"/>
    <lineage>
        <taxon>Bacteria</taxon>
        <taxon>Bacteria division WOR-3</taxon>
    </lineage>
</organism>
<comment type="similarity">
    <text evidence="1 6">Belongs to the sigma-70 factor family. ECF subfamily.</text>
</comment>
<name>A0A937XF55_UNCW3</name>
<evidence type="ECO:0000256" key="5">
    <source>
        <dbReference type="ARBA" id="ARBA00023163"/>
    </source>
</evidence>
<evidence type="ECO:0000313" key="10">
    <source>
        <dbReference type="Proteomes" id="UP000779900"/>
    </source>
</evidence>
<dbReference type="PROSITE" id="PS01063">
    <property type="entry name" value="SIGMA70_ECF"/>
    <property type="match status" value="1"/>
</dbReference>
<evidence type="ECO:0000259" key="7">
    <source>
        <dbReference type="Pfam" id="PF04542"/>
    </source>
</evidence>
<evidence type="ECO:0000313" key="9">
    <source>
        <dbReference type="EMBL" id="MBM3330294.1"/>
    </source>
</evidence>
<dbReference type="Gene3D" id="1.10.1740.10">
    <property type="match status" value="1"/>
</dbReference>
<dbReference type="NCBIfam" id="TIGR02937">
    <property type="entry name" value="sigma70-ECF"/>
    <property type="match status" value="1"/>
</dbReference>
<keyword evidence="2 6" id="KW-0805">Transcription regulation</keyword>
<dbReference type="Proteomes" id="UP000779900">
    <property type="component" value="Unassembled WGS sequence"/>
</dbReference>
<evidence type="ECO:0000256" key="1">
    <source>
        <dbReference type="ARBA" id="ARBA00010641"/>
    </source>
</evidence>
<dbReference type="PANTHER" id="PTHR43133:SF8">
    <property type="entry name" value="RNA POLYMERASE SIGMA FACTOR HI_1459-RELATED"/>
    <property type="match status" value="1"/>
</dbReference>
<dbReference type="InterPro" id="IPR014284">
    <property type="entry name" value="RNA_pol_sigma-70_dom"/>
</dbReference>
<dbReference type="GO" id="GO:0003677">
    <property type="term" value="F:DNA binding"/>
    <property type="evidence" value="ECO:0007669"/>
    <property type="project" value="UniProtKB-KW"/>
</dbReference>
<evidence type="ECO:0000256" key="2">
    <source>
        <dbReference type="ARBA" id="ARBA00023015"/>
    </source>
</evidence>
<feature type="domain" description="RNA polymerase sigma-70 region 2" evidence="7">
    <location>
        <begin position="23"/>
        <end position="89"/>
    </location>
</feature>
<feature type="domain" description="RNA polymerase sigma factor 70 region 4 type 2" evidence="8">
    <location>
        <begin position="111"/>
        <end position="163"/>
    </location>
</feature>
<dbReference type="InterPro" id="IPR000838">
    <property type="entry name" value="RNA_pol_sigma70_ECF_CS"/>
</dbReference>
<dbReference type="Pfam" id="PF04542">
    <property type="entry name" value="Sigma70_r2"/>
    <property type="match status" value="1"/>
</dbReference>
<dbReference type="Pfam" id="PF08281">
    <property type="entry name" value="Sigma70_r4_2"/>
    <property type="match status" value="1"/>
</dbReference>
<dbReference type="InterPro" id="IPR036388">
    <property type="entry name" value="WH-like_DNA-bd_sf"/>
</dbReference>
<accession>A0A937XF55</accession>